<evidence type="ECO:0000313" key="3">
    <source>
        <dbReference type="Proteomes" id="UP000789901"/>
    </source>
</evidence>
<accession>A0ABN7V7E8</accession>
<dbReference type="EMBL" id="CAJVQB010010457">
    <property type="protein sequence ID" value="CAG8740032.1"/>
    <property type="molecule type" value="Genomic_DNA"/>
</dbReference>
<evidence type="ECO:0000313" key="2">
    <source>
        <dbReference type="EMBL" id="CAG8740032.1"/>
    </source>
</evidence>
<protein>
    <submittedName>
        <fullName evidence="2">3486_t:CDS:1</fullName>
    </submittedName>
</protein>
<organism evidence="2 3">
    <name type="scientific">Gigaspora margarita</name>
    <dbReference type="NCBI Taxonomy" id="4874"/>
    <lineage>
        <taxon>Eukaryota</taxon>
        <taxon>Fungi</taxon>
        <taxon>Fungi incertae sedis</taxon>
        <taxon>Mucoromycota</taxon>
        <taxon>Glomeromycotina</taxon>
        <taxon>Glomeromycetes</taxon>
        <taxon>Diversisporales</taxon>
        <taxon>Gigasporaceae</taxon>
        <taxon>Gigaspora</taxon>
    </lineage>
</organism>
<sequence>MGQPSNTLSSSSNFNDNNHNQINSSSPNIYEQDVTTNFSPPCFDTYELDDANALLSDFSYEHNIENVSSFYPNAYEHYDNANISLPGPYEYDSAMSTYINIQDTLTELDDNEHKDNEHKDNEHEDSEHKDSENEEKGKNYLL</sequence>
<name>A0ABN7V7E8_GIGMA</name>
<feature type="region of interest" description="Disordered" evidence="1">
    <location>
        <begin position="106"/>
        <end position="142"/>
    </location>
</feature>
<dbReference type="Proteomes" id="UP000789901">
    <property type="component" value="Unassembled WGS sequence"/>
</dbReference>
<reference evidence="2 3" key="1">
    <citation type="submission" date="2021-06" db="EMBL/GenBank/DDBJ databases">
        <authorList>
            <person name="Kallberg Y."/>
            <person name="Tangrot J."/>
            <person name="Rosling A."/>
        </authorList>
    </citation>
    <scope>NUCLEOTIDE SEQUENCE [LARGE SCALE GENOMIC DNA]</scope>
    <source>
        <strain evidence="2 3">120-4 pot B 10/14</strain>
    </source>
</reference>
<comment type="caution">
    <text evidence="2">The sequence shown here is derived from an EMBL/GenBank/DDBJ whole genome shotgun (WGS) entry which is preliminary data.</text>
</comment>
<gene>
    <name evidence="2" type="ORF">GMARGA_LOCUS15284</name>
</gene>
<feature type="compositionally biased region" description="Basic and acidic residues" evidence="1">
    <location>
        <begin position="111"/>
        <end position="142"/>
    </location>
</feature>
<feature type="region of interest" description="Disordered" evidence="1">
    <location>
        <begin position="1"/>
        <end position="33"/>
    </location>
</feature>
<evidence type="ECO:0000256" key="1">
    <source>
        <dbReference type="SAM" id="MobiDB-lite"/>
    </source>
</evidence>
<feature type="compositionally biased region" description="Low complexity" evidence="1">
    <location>
        <begin position="1"/>
        <end position="26"/>
    </location>
</feature>
<keyword evidence="3" id="KW-1185">Reference proteome</keyword>
<feature type="non-terminal residue" evidence="2">
    <location>
        <position position="142"/>
    </location>
</feature>
<proteinExistence type="predicted"/>